<dbReference type="AlphaFoldDB" id="A0A1Y0IFJ2"/>
<dbReference type="KEGG" id="ome:OLMES_4580"/>
<dbReference type="Pfam" id="PF01019">
    <property type="entry name" value="G_glu_transpept"/>
    <property type="match status" value="1"/>
</dbReference>
<dbReference type="Proteomes" id="UP000196027">
    <property type="component" value="Chromosome"/>
</dbReference>
<dbReference type="InterPro" id="IPR029055">
    <property type="entry name" value="Ntn_hydrolases_N"/>
</dbReference>
<dbReference type="PRINTS" id="PR01210">
    <property type="entry name" value="GGTRANSPTASE"/>
</dbReference>
<feature type="signal peptide" evidence="1">
    <location>
        <begin position="1"/>
        <end position="26"/>
    </location>
</feature>
<name>A0A1Y0IFJ2_9GAMM</name>
<evidence type="ECO:0000256" key="1">
    <source>
        <dbReference type="SAM" id="SignalP"/>
    </source>
</evidence>
<dbReference type="Gene3D" id="3.60.20.40">
    <property type="match status" value="1"/>
</dbReference>
<evidence type="ECO:0000313" key="2">
    <source>
        <dbReference type="EMBL" id="ARU58576.1"/>
    </source>
</evidence>
<reference evidence="2 3" key="1">
    <citation type="submission" date="2017-05" db="EMBL/GenBank/DDBJ databases">
        <title>Genomic insights into alkan degradation activity of Oleiphilus messinensis.</title>
        <authorList>
            <person name="Kozyavkin S.A."/>
            <person name="Slesarev A.I."/>
            <person name="Golyshin P.N."/>
            <person name="Korzhenkov A."/>
            <person name="Golyshina O.N."/>
            <person name="Toshchakov S.V."/>
        </authorList>
    </citation>
    <scope>NUCLEOTIDE SEQUENCE [LARGE SCALE GENOMIC DNA]</scope>
    <source>
        <strain evidence="2 3">ME102</strain>
    </source>
</reference>
<dbReference type="InterPro" id="IPR043137">
    <property type="entry name" value="GGT_ssub_C"/>
</dbReference>
<keyword evidence="3" id="KW-1185">Reference proteome</keyword>
<dbReference type="OrthoDB" id="5297205at2"/>
<organism evidence="2 3">
    <name type="scientific">Oleiphilus messinensis</name>
    <dbReference type="NCBI Taxonomy" id="141451"/>
    <lineage>
        <taxon>Bacteria</taxon>
        <taxon>Pseudomonadati</taxon>
        <taxon>Pseudomonadota</taxon>
        <taxon>Gammaproteobacteria</taxon>
        <taxon>Oceanospirillales</taxon>
        <taxon>Oleiphilaceae</taxon>
        <taxon>Oleiphilus</taxon>
    </lineage>
</organism>
<feature type="chain" id="PRO_5012756177" evidence="1">
    <location>
        <begin position="27"/>
        <end position="544"/>
    </location>
</feature>
<dbReference type="GO" id="GO:0016740">
    <property type="term" value="F:transferase activity"/>
    <property type="evidence" value="ECO:0007669"/>
    <property type="project" value="UniProtKB-KW"/>
</dbReference>
<keyword evidence="2" id="KW-0808">Transferase</keyword>
<gene>
    <name evidence="2" type="ORF">OLMES_4580</name>
</gene>
<dbReference type="PROSITE" id="PS51257">
    <property type="entry name" value="PROKAR_LIPOPROTEIN"/>
    <property type="match status" value="1"/>
</dbReference>
<keyword evidence="1" id="KW-0732">Signal</keyword>
<sequence length="544" mass="59048">MQRCSLNRLVLFTLFSSLLLFGCANTPSTPKNGAVATTHPLATQAAFRALDRGGNAFDAAVAAAATLAVVEPYSASLGGGSLWLIQSKDDAPVLLDALPTAPRSSFDQVSTEGALSAAIPGHVTALTTVNREFGIMPIAATLRDAIQIAENGFRINRQYINIAQSQRQKLERYGNNHPLFAQSTLQPGNLIKQPQLADTLRAIGSGGANTFYVGPIATQLLADVQTAGGKWATDDLTQYRAMHRTPIRFTYRNAVIHTAPPPSVTGVALQRMLGIVARVEESEHNLLQQTVLNLESMKLAFEDLETYIGDPEINTVSAERLSAPSYLSYLADLTATRVNTANIDDLPTGDVTKPGTQDVLSEHSSHISIIDGDGNRVSVAISLNAPFGSGLVSRQTGIVLNNHLERFTDKQGKTAPRPAPQQRPTTYLAPTFVETADRALAMSTSGGKKTATTLLLGTQNQLNNHAFPDWLAEQRYHRDERTVIQFERHAFSRALLQQLKGQHYQLEELSYDFGNLQAVTWNKRDDTLEAGSDPRGSGQAFVRH</sequence>
<protein>
    <submittedName>
        <fullName evidence="2">Gamma-glutamyltransferase</fullName>
    </submittedName>
</protein>
<dbReference type="PANTHER" id="PTHR43199">
    <property type="entry name" value="GLUTATHIONE HYDROLASE"/>
    <property type="match status" value="1"/>
</dbReference>
<dbReference type="PANTHER" id="PTHR43199:SF6">
    <property type="entry name" value="GLUTATHIONE HYDROLASE PROENZYME"/>
    <property type="match status" value="1"/>
</dbReference>
<dbReference type="InterPro" id="IPR051792">
    <property type="entry name" value="GGT_bact"/>
</dbReference>
<dbReference type="SUPFAM" id="SSF56235">
    <property type="entry name" value="N-terminal nucleophile aminohydrolases (Ntn hydrolases)"/>
    <property type="match status" value="1"/>
</dbReference>
<dbReference type="RefSeq" id="WP_087463338.1">
    <property type="nucleotide sequence ID" value="NZ_CP021425.1"/>
</dbReference>
<proteinExistence type="predicted"/>
<dbReference type="EMBL" id="CP021425">
    <property type="protein sequence ID" value="ARU58576.1"/>
    <property type="molecule type" value="Genomic_DNA"/>
</dbReference>
<accession>A0A1Y0IFJ2</accession>
<dbReference type="Gene3D" id="1.10.246.230">
    <property type="match status" value="1"/>
</dbReference>
<evidence type="ECO:0000313" key="3">
    <source>
        <dbReference type="Proteomes" id="UP000196027"/>
    </source>
</evidence>